<dbReference type="SUPFAM" id="SSF48403">
    <property type="entry name" value="Ankyrin repeat"/>
    <property type="match status" value="1"/>
</dbReference>
<dbReference type="PANTHER" id="PTHR24198">
    <property type="entry name" value="ANKYRIN REPEAT AND PROTEIN KINASE DOMAIN-CONTAINING PROTEIN"/>
    <property type="match status" value="1"/>
</dbReference>
<gene>
    <name evidence="4" type="ORF">F0562_031443</name>
</gene>
<keyword evidence="3" id="KW-0472">Membrane</keyword>
<evidence type="ECO:0000256" key="1">
    <source>
        <dbReference type="ARBA" id="ARBA00022737"/>
    </source>
</evidence>
<evidence type="ECO:0000313" key="4">
    <source>
        <dbReference type="EMBL" id="KAA8533926.1"/>
    </source>
</evidence>
<dbReference type="EMBL" id="CM018041">
    <property type="protein sequence ID" value="KAA8533926.1"/>
    <property type="molecule type" value="Genomic_DNA"/>
</dbReference>
<keyword evidence="5" id="KW-1185">Reference proteome</keyword>
<dbReference type="AlphaFoldDB" id="A0A5J5AVN1"/>
<keyword evidence="3" id="KW-0812">Transmembrane</keyword>
<keyword evidence="2" id="KW-0040">ANK repeat</keyword>
<keyword evidence="3" id="KW-1133">Transmembrane helix</keyword>
<protein>
    <recommendedName>
        <fullName evidence="6">PGG domain-containing protein</fullName>
    </recommendedName>
</protein>
<dbReference type="Gene3D" id="1.25.40.20">
    <property type="entry name" value="Ankyrin repeat-containing domain"/>
    <property type="match status" value="1"/>
</dbReference>
<evidence type="ECO:0000256" key="2">
    <source>
        <dbReference type="ARBA" id="ARBA00023043"/>
    </source>
</evidence>
<dbReference type="SMART" id="SM00248">
    <property type="entry name" value="ANK"/>
    <property type="match status" value="2"/>
</dbReference>
<proteinExistence type="predicted"/>
<dbReference type="InterPro" id="IPR002110">
    <property type="entry name" value="Ankyrin_rpt"/>
</dbReference>
<name>A0A5J5AVN1_9ASTE</name>
<evidence type="ECO:0000313" key="5">
    <source>
        <dbReference type="Proteomes" id="UP000325577"/>
    </source>
</evidence>
<dbReference type="PANTHER" id="PTHR24198:SF165">
    <property type="entry name" value="ANKYRIN REPEAT-CONTAINING PROTEIN-RELATED"/>
    <property type="match status" value="1"/>
</dbReference>
<accession>A0A5J5AVN1</accession>
<feature type="transmembrane region" description="Helical" evidence="3">
    <location>
        <begin position="170"/>
        <end position="190"/>
    </location>
</feature>
<organism evidence="4 5">
    <name type="scientific">Nyssa sinensis</name>
    <dbReference type="NCBI Taxonomy" id="561372"/>
    <lineage>
        <taxon>Eukaryota</taxon>
        <taxon>Viridiplantae</taxon>
        <taxon>Streptophyta</taxon>
        <taxon>Embryophyta</taxon>
        <taxon>Tracheophyta</taxon>
        <taxon>Spermatophyta</taxon>
        <taxon>Magnoliopsida</taxon>
        <taxon>eudicotyledons</taxon>
        <taxon>Gunneridae</taxon>
        <taxon>Pentapetalae</taxon>
        <taxon>asterids</taxon>
        <taxon>Cornales</taxon>
        <taxon>Nyssaceae</taxon>
        <taxon>Nyssa</taxon>
    </lineage>
</organism>
<sequence length="287" mass="31783">MAHPLLVAIANDDCSDLKQELENYLSQKGGLTWEQNPLYIAIQKNSVNCAKAIVQLRPDLLSWRNQDDYSVMHFICETGNVAIVKAIVEADPQVLNLLLSHNSAIAPVVQVNSVNKRGLTALDLHRQLSSQDRNSNDKDITNLLHQAVAKLRSELDSPTKQMMRESISSLIKSVLVTVFLFVAGAAYASLFNLNNIYPTLEHHVDDDFMATFHLKDMSSSSICNGSNVSHLCSCAEDNSAKVLSNHWLPQDSKLLGADLVIWSPFNFLSSCNVVYSKGAEDNSRKDI</sequence>
<evidence type="ECO:0000256" key="3">
    <source>
        <dbReference type="SAM" id="Phobius"/>
    </source>
</evidence>
<dbReference type="Proteomes" id="UP000325577">
    <property type="component" value="Linkage Group LG18"/>
</dbReference>
<evidence type="ECO:0008006" key="6">
    <source>
        <dbReference type="Google" id="ProtNLM"/>
    </source>
</evidence>
<dbReference type="InterPro" id="IPR036770">
    <property type="entry name" value="Ankyrin_rpt-contain_sf"/>
</dbReference>
<keyword evidence="1" id="KW-0677">Repeat</keyword>
<reference evidence="4 5" key="1">
    <citation type="submission" date="2019-09" db="EMBL/GenBank/DDBJ databases">
        <title>A chromosome-level genome assembly of the Chinese tupelo Nyssa sinensis.</title>
        <authorList>
            <person name="Yang X."/>
            <person name="Kang M."/>
            <person name="Yang Y."/>
            <person name="Xiong H."/>
            <person name="Wang M."/>
            <person name="Zhang Z."/>
            <person name="Wang Z."/>
            <person name="Wu H."/>
            <person name="Ma T."/>
            <person name="Liu J."/>
            <person name="Xi Z."/>
        </authorList>
    </citation>
    <scope>NUCLEOTIDE SEQUENCE [LARGE SCALE GENOMIC DNA]</scope>
    <source>
        <strain evidence="4">J267</strain>
        <tissue evidence="4">Leaf</tissue>
    </source>
</reference>